<gene>
    <name evidence="2" type="ORF">C8E97_3382</name>
</gene>
<sequence>MSTPTAAGDETGQTGQFEETDPAADGALVGDVKVRTGVTILLPLEVQNIDVTVTLSGTLTTHDWEQLFDLYEVPHDAHVRAWLTRYREHPDKDLLDRNFDRFQLARFPFEFTVTVRAAGRPLKLRLGFNALRLDPPAGDPKGFTVTNAANVVAYTEEGKVYEDIVVEPA</sequence>
<evidence type="ECO:0000313" key="3">
    <source>
        <dbReference type="Proteomes" id="UP000282084"/>
    </source>
</evidence>
<feature type="region of interest" description="Disordered" evidence="1">
    <location>
        <begin position="1"/>
        <end position="22"/>
    </location>
</feature>
<accession>A0A495W024</accession>
<dbReference type="EMBL" id="RBXO01000001">
    <property type="protein sequence ID" value="RKT54734.1"/>
    <property type="molecule type" value="Genomic_DNA"/>
</dbReference>
<organism evidence="2 3">
    <name type="scientific">Saccharothrix australiensis</name>
    <dbReference type="NCBI Taxonomy" id="2072"/>
    <lineage>
        <taxon>Bacteria</taxon>
        <taxon>Bacillati</taxon>
        <taxon>Actinomycetota</taxon>
        <taxon>Actinomycetes</taxon>
        <taxon>Pseudonocardiales</taxon>
        <taxon>Pseudonocardiaceae</taxon>
        <taxon>Saccharothrix</taxon>
    </lineage>
</organism>
<comment type="caution">
    <text evidence="2">The sequence shown here is derived from an EMBL/GenBank/DDBJ whole genome shotgun (WGS) entry which is preliminary data.</text>
</comment>
<evidence type="ECO:0000256" key="1">
    <source>
        <dbReference type="SAM" id="MobiDB-lite"/>
    </source>
</evidence>
<feature type="compositionally biased region" description="Polar residues" evidence="1">
    <location>
        <begin position="1"/>
        <end position="17"/>
    </location>
</feature>
<dbReference type="Proteomes" id="UP000282084">
    <property type="component" value="Unassembled WGS sequence"/>
</dbReference>
<protein>
    <submittedName>
        <fullName evidence="2">Uncharacterized protein</fullName>
    </submittedName>
</protein>
<evidence type="ECO:0000313" key="2">
    <source>
        <dbReference type="EMBL" id="RKT54734.1"/>
    </source>
</evidence>
<dbReference type="RefSeq" id="WP_121006567.1">
    <property type="nucleotide sequence ID" value="NZ_RBXO01000001.1"/>
</dbReference>
<name>A0A495W024_9PSEU</name>
<keyword evidence="3" id="KW-1185">Reference proteome</keyword>
<dbReference type="AlphaFoldDB" id="A0A495W024"/>
<reference evidence="2 3" key="1">
    <citation type="submission" date="2018-10" db="EMBL/GenBank/DDBJ databases">
        <title>Sequencing the genomes of 1000 actinobacteria strains.</title>
        <authorList>
            <person name="Klenk H.-P."/>
        </authorList>
    </citation>
    <scope>NUCLEOTIDE SEQUENCE [LARGE SCALE GENOMIC DNA]</scope>
    <source>
        <strain evidence="2 3">DSM 43800</strain>
    </source>
</reference>
<proteinExistence type="predicted"/>